<name>A0A4V2ZUE6_9BACL</name>
<dbReference type="SUPFAM" id="SSF110296">
    <property type="entry name" value="Oligoxyloglucan reducing end-specific cellobiohydrolase"/>
    <property type="match status" value="1"/>
</dbReference>
<gene>
    <name evidence="3" type="ORF">E1757_03465</name>
</gene>
<dbReference type="RefSeq" id="WP_133225406.1">
    <property type="nucleotide sequence ID" value="NZ_SMRT01000001.1"/>
</dbReference>
<dbReference type="Proteomes" id="UP000295636">
    <property type="component" value="Unassembled WGS sequence"/>
</dbReference>
<keyword evidence="2" id="KW-0732">Signal</keyword>
<dbReference type="AlphaFoldDB" id="A0A4V2ZUE6"/>
<evidence type="ECO:0000256" key="2">
    <source>
        <dbReference type="SAM" id="SignalP"/>
    </source>
</evidence>
<feature type="chain" id="PRO_5020505775" description="Photosynthesis system II assembly factor Ycf48/Hcf136-like domain-containing protein" evidence="2">
    <location>
        <begin position="22"/>
        <end position="425"/>
    </location>
</feature>
<dbReference type="PROSITE" id="PS51257">
    <property type="entry name" value="PROKAR_LIPOPROTEIN"/>
    <property type="match status" value="1"/>
</dbReference>
<dbReference type="PANTHER" id="PTHR47199">
    <property type="entry name" value="PHOTOSYSTEM II STABILITY/ASSEMBLY FACTOR HCF136, CHLOROPLASTIC"/>
    <property type="match status" value="1"/>
</dbReference>
<evidence type="ECO:0000313" key="4">
    <source>
        <dbReference type="Proteomes" id="UP000295636"/>
    </source>
</evidence>
<dbReference type="OrthoDB" id="2661955at2"/>
<evidence type="ECO:0000256" key="1">
    <source>
        <dbReference type="SAM" id="MobiDB-lite"/>
    </source>
</evidence>
<proteinExistence type="predicted"/>
<organism evidence="3 4">
    <name type="scientific">Paenibacillus piri</name>
    <dbReference type="NCBI Taxonomy" id="2547395"/>
    <lineage>
        <taxon>Bacteria</taxon>
        <taxon>Bacillati</taxon>
        <taxon>Bacillota</taxon>
        <taxon>Bacilli</taxon>
        <taxon>Bacillales</taxon>
        <taxon>Paenibacillaceae</taxon>
        <taxon>Paenibacillus</taxon>
    </lineage>
</organism>
<dbReference type="CDD" id="cd15482">
    <property type="entry name" value="Sialidase_non-viral"/>
    <property type="match status" value="1"/>
</dbReference>
<keyword evidence="4" id="KW-1185">Reference proteome</keyword>
<feature type="region of interest" description="Disordered" evidence="1">
    <location>
        <begin position="312"/>
        <end position="335"/>
    </location>
</feature>
<protein>
    <recommendedName>
        <fullName evidence="5">Photosynthesis system II assembly factor Ycf48/Hcf136-like domain-containing protein</fullName>
    </recommendedName>
</protein>
<dbReference type="Gene3D" id="2.130.10.10">
    <property type="entry name" value="YVTN repeat-like/Quinoprotein amine dehydrogenase"/>
    <property type="match status" value="2"/>
</dbReference>
<evidence type="ECO:0008006" key="5">
    <source>
        <dbReference type="Google" id="ProtNLM"/>
    </source>
</evidence>
<comment type="caution">
    <text evidence="3">The sequence shown here is derived from an EMBL/GenBank/DDBJ whole genome shotgun (WGS) entry which is preliminary data.</text>
</comment>
<reference evidence="3 4" key="1">
    <citation type="submission" date="2019-03" db="EMBL/GenBank/DDBJ databases">
        <title>This is whole genome sequence of Paenibacillus sp MS74 strain.</title>
        <authorList>
            <person name="Trinh H.N."/>
        </authorList>
    </citation>
    <scope>NUCLEOTIDE SEQUENCE [LARGE SCALE GENOMIC DNA]</scope>
    <source>
        <strain evidence="3 4">MS74</strain>
    </source>
</reference>
<feature type="compositionally biased region" description="Low complexity" evidence="1">
    <location>
        <begin position="320"/>
        <end position="335"/>
    </location>
</feature>
<accession>A0A4V2ZUE6</accession>
<dbReference type="EMBL" id="SMRT01000001">
    <property type="protein sequence ID" value="TDG00695.1"/>
    <property type="molecule type" value="Genomic_DNA"/>
</dbReference>
<sequence>MKRLHKMRLALLSSVIMLAMAGCEDKPVTGANPAKPDPSVSQPGTDPAGGKPSDEAASGSQTKPQEPSPSTPNVPADENKSKSAASAVAFVSATEGWAGGNGFIAHTTDGGAHWTNQYTEAGNIGGFAFLSGNPKIGWAYEGQVNGPVAAGAPAGNRKKTRLLHTKDGGATWTVVNPSAPLGNEVHFVSEQEGYSGNHATRDGGKTWSELPVPAELSGEAYFQTGTNGWAVLNKGNTYEIEHSTNNGKTWKSVYSQPVGSILNGAVIRSTGKDDVWVQLIGDSGMTQTSYTLLHSKDAGKTWIPVVANSTAGGGPAPGYQPGTETGPKGPGTKPGQLLPLSAQTAFMLGMCPSCGDAGEVSLGWTLDGGSTWTNSSQKLPGQDGMASFVNDKHGWLLTYAYSKPSVLYETKDGGKQWNKVYSFGS</sequence>
<feature type="region of interest" description="Disordered" evidence="1">
    <location>
        <begin position="25"/>
        <end position="82"/>
    </location>
</feature>
<dbReference type="PANTHER" id="PTHR47199:SF2">
    <property type="entry name" value="PHOTOSYSTEM II STABILITY_ASSEMBLY FACTOR HCF136, CHLOROPLASTIC"/>
    <property type="match status" value="1"/>
</dbReference>
<dbReference type="InterPro" id="IPR015943">
    <property type="entry name" value="WD40/YVTN_repeat-like_dom_sf"/>
</dbReference>
<evidence type="ECO:0000313" key="3">
    <source>
        <dbReference type="EMBL" id="TDG00695.1"/>
    </source>
</evidence>
<feature type="signal peptide" evidence="2">
    <location>
        <begin position="1"/>
        <end position="21"/>
    </location>
</feature>